<dbReference type="EMBL" id="CP093310">
    <property type="protein sequence ID" value="WXX23909.1"/>
    <property type="molecule type" value="Genomic_DNA"/>
</dbReference>
<accession>A0AAU6PUA0</accession>
<dbReference type="Proteomes" id="UP000829560">
    <property type="component" value="Chromosome"/>
</dbReference>
<proteinExistence type="predicted"/>
<dbReference type="KEGG" id="prae:MN210_18950"/>
<dbReference type="AlphaFoldDB" id="A0AAU6PUA0"/>
<evidence type="ECO:0000313" key="2">
    <source>
        <dbReference type="Proteomes" id="UP000829560"/>
    </source>
</evidence>
<gene>
    <name evidence="1" type="ORF">MN210_18950</name>
</gene>
<evidence type="ECO:0000313" key="1">
    <source>
        <dbReference type="EMBL" id="WXX23909.1"/>
    </source>
</evidence>
<name>A0AAU6PUA0_9GAMM</name>
<evidence type="ECO:0008006" key="3">
    <source>
        <dbReference type="Google" id="ProtNLM"/>
    </source>
</evidence>
<protein>
    <recommendedName>
        <fullName evidence="3">Replication protein</fullName>
    </recommendedName>
</protein>
<sequence>MPETLHSSTQTNSQTCLSKQQIASLFAGWKKLFRSKIKDEDWGVDTLTVWYIALTDLGMTQDEFNQAKRKSLSLSWPPTAPADFLELARAGKQSEYLDTQTAFETACRCSGMRGDVERDWRHPTVLETANRIGWGKLASAGNRFIKYFATVYERVLIEHKNGANFEIPKTHRVEAPKPARLDNDSPVAQDWEKMRARFGLKKKNKEAVCGEEF</sequence>
<reference evidence="1" key="1">
    <citation type="submission" date="2024-03" db="EMBL/GenBank/DDBJ databases">
        <title>Psychrobacter raelis sp. nov. isolated from a dog with peritonitis.</title>
        <authorList>
            <person name="Schiavone A."/>
            <person name="Manzulli V."/>
            <person name="Camarda A."/>
            <person name="Cafiero M.A."/>
            <person name="Vasco I."/>
            <person name="Marino L."/>
            <person name="Pennuzzi G."/>
            <person name="Serrecchia L."/>
            <person name="Galante D."/>
            <person name="Pugliese N."/>
        </authorList>
    </citation>
    <scope>NUCLEOTIDE SEQUENCE</scope>
    <source>
        <strain evidence="1">PraFG1</strain>
    </source>
</reference>
<keyword evidence="2" id="KW-1185">Reference proteome</keyword>
<organism evidence="1 2">
    <name type="scientific">Psychrobacter raelei</name>
    <dbReference type="NCBI Taxonomy" id="2565531"/>
    <lineage>
        <taxon>Bacteria</taxon>
        <taxon>Pseudomonadati</taxon>
        <taxon>Pseudomonadota</taxon>
        <taxon>Gammaproteobacteria</taxon>
        <taxon>Moraxellales</taxon>
        <taxon>Moraxellaceae</taxon>
        <taxon>Psychrobacter</taxon>
    </lineage>
</organism>